<accession>A0A2T5G7V8</accession>
<comment type="pathway">
    <text evidence="9">tRNA modification; tRNA-queuosine biosynthesis.</text>
</comment>
<feature type="binding site" evidence="9">
    <location>
        <begin position="290"/>
        <end position="291"/>
    </location>
    <ligand>
        <name>cob(II)alamin</name>
        <dbReference type="ChEBI" id="CHEBI:16304"/>
    </ligand>
</feature>
<dbReference type="InterPro" id="IPR017900">
    <property type="entry name" value="4Fe4S_Fe_S_CS"/>
</dbReference>
<sequence>MTAERRPNAPPSAPRPGAPKPFEPPPDDPDRSELRPDETPDRRGRSDRAPEDGAAFKAELKAAARAIGLDAVGVTTADPFHELRPILEEYYGRGYDSGFEKGTIDERVDPRRTMPWAQSIIAAAMAYPSKLKNAPKSVPGARRGFIARSAWGRDYHGVLRERLEALLAWIRERVPSVRGEILVDTGVLSDRAVAARAGIGWIGKNGLLITPDYGSFVYLGELVLDLPLPPDAPMADRCGTCTKCLDACPTSAFIRPGALDSKKCLSYHTQTKGMVPLPYREKLGSRLYGCDTCQVVCPYNRGVDADHHPEFRPDPEVVKPLLMPLIGLSKKAFADTFAKTAAGWRGKRTLERNAIIALAHHRAPEAVPVLAERLALDPRPVIRGTAAWALGKIGGEAAKAALETARARERDPMVREEIEAALARLSGVSGRSGAEEEGRPANDRSGVG</sequence>
<reference evidence="12 13" key="1">
    <citation type="submission" date="2017-08" db="EMBL/GenBank/DDBJ databases">
        <title>Burning lignite coal seam in the remote Altai Mountains harbors a hydrogen-driven thermophilic microbial community.</title>
        <authorList>
            <person name="Kadnikov V.V."/>
            <person name="Mardanov A.V."/>
            <person name="Ivasenko D."/>
            <person name="Beletsky A.V."/>
            <person name="Karnachuk O.V."/>
            <person name="Ravin N.V."/>
        </authorList>
    </citation>
    <scope>NUCLEOTIDE SEQUENCE [LARGE SCALE GENOMIC DNA]</scope>
    <source>
        <strain evidence="12">AL33</strain>
    </source>
</reference>
<feature type="binding site" evidence="9">
    <location>
        <position position="248"/>
    </location>
    <ligand>
        <name>[4Fe-4S] cluster</name>
        <dbReference type="ChEBI" id="CHEBI:49883"/>
        <label>2</label>
    </ligand>
</feature>
<feature type="binding site" evidence="9">
    <location>
        <position position="266"/>
    </location>
    <ligand>
        <name>cob(II)alamin</name>
        <dbReference type="ChEBI" id="CHEBI:16304"/>
    </ligand>
</feature>
<feature type="binding site" evidence="9">
    <location>
        <position position="208"/>
    </location>
    <ligand>
        <name>cob(II)alamin</name>
        <dbReference type="ChEBI" id="CHEBI:16304"/>
    </ligand>
</feature>
<dbReference type="GO" id="GO:0046872">
    <property type="term" value="F:metal ion binding"/>
    <property type="evidence" value="ECO:0007669"/>
    <property type="project" value="UniProtKB-KW"/>
</dbReference>
<dbReference type="AlphaFoldDB" id="A0A2T5G7V8"/>
<dbReference type="SUPFAM" id="SSF54862">
    <property type="entry name" value="4Fe-4S ferredoxins"/>
    <property type="match status" value="1"/>
</dbReference>
<gene>
    <name evidence="9" type="primary">queG</name>
    <name evidence="12" type="ORF">HSCHL_0673</name>
</gene>
<dbReference type="UniPathway" id="UPA00392"/>
<dbReference type="InterPro" id="IPR004155">
    <property type="entry name" value="PBS_lyase_HEAT"/>
</dbReference>
<feature type="binding site" evidence="9">
    <location>
        <position position="293"/>
    </location>
    <ligand>
        <name>[4Fe-4S] cluster</name>
        <dbReference type="ChEBI" id="CHEBI:49883"/>
        <label>2</label>
    </ligand>
</feature>
<dbReference type="NCBIfam" id="TIGR00276">
    <property type="entry name" value="tRNA epoxyqueuosine(34) reductase QueG"/>
    <property type="match status" value="1"/>
</dbReference>
<feature type="binding site" evidence="9">
    <location>
        <position position="331"/>
    </location>
    <ligand>
        <name>tRNA</name>
        <dbReference type="ChEBI" id="CHEBI:17843"/>
    </ligand>
</feature>
<dbReference type="HAMAP" id="MF_00916">
    <property type="entry name" value="QueG"/>
    <property type="match status" value="1"/>
</dbReference>
<comment type="subcellular location">
    <subcellularLocation>
        <location evidence="9">Cytoplasm</location>
    </subcellularLocation>
</comment>
<dbReference type="InterPro" id="IPR004453">
    <property type="entry name" value="QueG"/>
</dbReference>
<dbReference type="SMART" id="SM00567">
    <property type="entry name" value="EZ_HEAT"/>
    <property type="match status" value="2"/>
</dbReference>
<feature type="binding site" evidence="9">
    <location>
        <position position="241"/>
    </location>
    <ligand>
        <name>[4Fe-4S] cluster</name>
        <dbReference type="ChEBI" id="CHEBI:49883"/>
        <label>1</label>
    </ligand>
</feature>
<evidence type="ECO:0000256" key="4">
    <source>
        <dbReference type="ARBA" id="ARBA00022723"/>
    </source>
</evidence>
<keyword evidence="8 9" id="KW-0411">Iron-sulfur</keyword>
<feature type="compositionally biased region" description="Pro residues" evidence="10">
    <location>
        <begin position="8"/>
        <end position="24"/>
    </location>
</feature>
<keyword evidence="6 9" id="KW-0560">Oxidoreductase</keyword>
<feature type="binding site" evidence="9">
    <location>
        <position position="272"/>
    </location>
    <ligand>
        <name>tRNA</name>
        <dbReference type="ChEBI" id="CHEBI:17843"/>
    </ligand>
</feature>
<evidence type="ECO:0000313" key="12">
    <source>
        <dbReference type="EMBL" id="PTQ52252.1"/>
    </source>
</evidence>
<protein>
    <recommendedName>
        <fullName evidence="9">Epoxyqueuosine reductase</fullName>
        <ecNumber evidence="9">1.17.99.6</ecNumber>
    </recommendedName>
    <alternativeName>
        <fullName evidence="9">Queuosine biosynthesis protein QueG</fullName>
    </alternativeName>
</protein>
<dbReference type="GO" id="GO:0005737">
    <property type="term" value="C:cytoplasm"/>
    <property type="evidence" value="ECO:0007669"/>
    <property type="project" value="UniProtKB-SubCell"/>
</dbReference>
<keyword evidence="9" id="KW-0170">Cobalt</keyword>
<comment type="caution">
    <text evidence="12">The sequence shown here is derived from an EMBL/GenBank/DDBJ whole genome shotgun (WGS) entry which is preliminary data.</text>
</comment>
<feature type="binding site" evidence="9">
    <location>
        <position position="184"/>
    </location>
    <ligand>
        <name>cob(II)alamin</name>
        <dbReference type="ChEBI" id="CHEBI:16304"/>
    </ligand>
</feature>
<evidence type="ECO:0000256" key="1">
    <source>
        <dbReference type="ARBA" id="ARBA00022485"/>
    </source>
</evidence>
<feature type="binding site" evidence="9">
    <location>
        <position position="345"/>
    </location>
    <ligand>
        <name>tRNA</name>
        <dbReference type="ChEBI" id="CHEBI:17843"/>
    </ligand>
</feature>
<feature type="domain" description="4Fe-4S ferredoxin-type" evidence="11">
    <location>
        <begin position="228"/>
        <end position="258"/>
    </location>
</feature>
<keyword evidence="9" id="KW-0846">Cobalamin</keyword>
<comment type="catalytic activity">
    <reaction evidence="9">
        <text>epoxyqueuosine(34) in tRNA + AH2 = queuosine(34) in tRNA + A + H2O</text>
        <dbReference type="Rhea" id="RHEA:32159"/>
        <dbReference type="Rhea" id="RHEA-COMP:18571"/>
        <dbReference type="Rhea" id="RHEA-COMP:18582"/>
        <dbReference type="ChEBI" id="CHEBI:13193"/>
        <dbReference type="ChEBI" id="CHEBI:15377"/>
        <dbReference type="ChEBI" id="CHEBI:17499"/>
        <dbReference type="ChEBI" id="CHEBI:194431"/>
        <dbReference type="ChEBI" id="CHEBI:194443"/>
        <dbReference type="EC" id="1.17.99.6"/>
    </reaction>
</comment>
<evidence type="ECO:0000256" key="6">
    <source>
        <dbReference type="ARBA" id="ARBA00023002"/>
    </source>
</evidence>
<evidence type="ECO:0000256" key="10">
    <source>
        <dbReference type="SAM" id="MobiDB-lite"/>
    </source>
</evidence>
<keyword evidence="4 9" id="KW-0479">Metal-binding</keyword>
<proteinExistence type="inferred from homology"/>
<feature type="binding site" evidence="9">
    <location>
        <position position="107"/>
    </location>
    <ligand>
        <name>cob(II)alamin</name>
        <dbReference type="ChEBI" id="CHEBI:16304"/>
    </ligand>
</feature>
<evidence type="ECO:0000256" key="8">
    <source>
        <dbReference type="ARBA" id="ARBA00023014"/>
    </source>
</evidence>
<dbReference type="GO" id="GO:0051539">
    <property type="term" value="F:4 iron, 4 sulfur cluster binding"/>
    <property type="evidence" value="ECO:0007669"/>
    <property type="project" value="UniProtKB-KW"/>
</dbReference>
<dbReference type="InterPro" id="IPR017896">
    <property type="entry name" value="4Fe4S_Fe-S-bd"/>
</dbReference>
<organism evidence="12 13">
    <name type="scientific">Hydrogenibacillus schlegelii</name>
    <name type="common">Bacillus schlegelii</name>
    <dbReference type="NCBI Taxonomy" id="1484"/>
    <lineage>
        <taxon>Bacteria</taxon>
        <taxon>Bacillati</taxon>
        <taxon>Bacillota</taxon>
        <taxon>Bacilli</taxon>
        <taxon>Bacillales</taxon>
        <taxon>Bacillales Family X. Incertae Sedis</taxon>
        <taxon>Hydrogenibacillus</taxon>
    </lineage>
</organism>
<dbReference type="Gene3D" id="1.25.10.10">
    <property type="entry name" value="Leucine-rich Repeat Variant"/>
    <property type="match status" value="1"/>
</dbReference>
<keyword evidence="2 9" id="KW-0963">Cytoplasm</keyword>
<evidence type="ECO:0000256" key="3">
    <source>
        <dbReference type="ARBA" id="ARBA00022694"/>
    </source>
</evidence>
<dbReference type="GO" id="GO:0052693">
    <property type="term" value="F:epoxyqueuosine reductase activity"/>
    <property type="evidence" value="ECO:0007669"/>
    <property type="project" value="UniProtKB-UniRule"/>
</dbReference>
<dbReference type="FunFam" id="3.30.70.20:FF:000037">
    <property type="entry name" value="Epoxyqueuosine reductase"/>
    <property type="match status" value="1"/>
</dbReference>
<evidence type="ECO:0000313" key="13">
    <source>
        <dbReference type="Proteomes" id="UP000244180"/>
    </source>
</evidence>
<evidence type="ECO:0000256" key="5">
    <source>
        <dbReference type="ARBA" id="ARBA00022785"/>
    </source>
</evidence>
<comment type="similarity">
    <text evidence="9">Belongs to the QueG family.</text>
</comment>
<keyword evidence="1 9" id="KW-0004">4Fe-4S</keyword>
<comment type="subunit">
    <text evidence="9">Monomer.</text>
</comment>
<evidence type="ECO:0000256" key="9">
    <source>
        <dbReference type="HAMAP-Rule" id="MF_00916"/>
    </source>
</evidence>
<feature type="binding site" evidence="9">
    <location>
        <position position="270"/>
    </location>
    <ligand>
        <name>tRNA</name>
        <dbReference type="ChEBI" id="CHEBI:17843"/>
    </ligand>
</feature>
<feature type="binding site" evidence="9">
    <location>
        <position position="297"/>
    </location>
    <ligand>
        <name>[4Fe-4S] cluster</name>
        <dbReference type="ChEBI" id="CHEBI:49883"/>
        <label>1</label>
    </ligand>
</feature>
<keyword evidence="3 9" id="KW-0819">tRNA processing</keyword>
<dbReference type="InterPro" id="IPR016024">
    <property type="entry name" value="ARM-type_fold"/>
</dbReference>
<feature type="active site" description="Proton donor" evidence="9">
    <location>
        <position position="184"/>
    </location>
</feature>
<dbReference type="PROSITE" id="PS00198">
    <property type="entry name" value="4FE4S_FER_1"/>
    <property type="match status" value="1"/>
</dbReference>
<dbReference type="Pfam" id="PF13646">
    <property type="entry name" value="HEAT_2"/>
    <property type="match status" value="1"/>
</dbReference>
<feature type="region of interest" description="Disordered" evidence="10">
    <location>
        <begin position="1"/>
        <end position="51"/>
    </location>
</feature>
<dbReference type="EC" id="1.17.99.6" evidence="9"/>
<feature type="binding site" evidence="9">
    <location>
        <position position="238"/>
    </location>
    <ligand>
        <name>[4Fe-4S] cluster</name>
        <dbReference type="ChEBI" id="CHEBI:49883"/>
        <label>1</label>
    </ligand>
</feature>
<dbReference type="SUPFAM" id="SSF48371">
    <property type="entry name" value="ARM repeat"/>
    <property type="match status" value="1"/>
</dbReference>
<evidence type="ECO:0000259" key="11">
    <source>
        <dbReference type="PROSITE" id="PS51379"/>
    </source>
</evidence>
<dbReference type="EMBL" id="PEBV01000029">
    <property type="protein sequence ID" value="PTQ52252.1"/>
    <property type="molecule type" value="Genomic_DNA"/>
</dbReference>
<dbReference type="InterPro" id="IPR013542">
    <property type="entry name" value="QueG_DUF1730"/>
</dbReference>
<feature type="binding site" evidence="9">
    <location>
        <begin position="189"/>
        <end position="191"/>
    </location>
    <ligand>
        <name>cob(II)alamin</name>
        <dbReference type="ChEBI" id="CHEBI:16304"/>
    </ligand>
</feature>
<dbReference type="Pfam" id="PF08331">
    <property type="entry name" value="QueG_DUF1730"/>
    <property type="match status" value="1"/>
</dbReference>
<comment type="cofactor">
    <cofactor evidence="9">
        <name>[4Fe-4S] cluster</name>
        <dbReference type="ChEBI" id="CHEBI:49883"/>
    </cofactor>
    <text evidence="9">Binds 2 [4Fe-4S] clusters per monomer.</text>
</comment>
<dbReference type="Gene3D" id="3.30.70.20">
    <property type="match status" value="1"/>
</dbReference>
<feature type="binding site" evidence="9">
    <location>
        <position position="244"/>
    </location>
    <ligand>
        <name>[4Fe-4S] cluster</name>
        <dbReference type="ChEBI" id="CHEBI:49883"/>
        <label>1</label>
    </ligand>
</feature>
<keyword evidence="5 9" id="KW-0671">Queuosine biosynthesis</keyword>
<dbReference type="GO" id="GO:0008616">
    <property type="term" value="P:tRNA queuosine(34) biosynthetic process"/>
    <property type="evidence" value="ECO:0007669"/>
    <property type="project" value="UniProtKB-UniRule"/>
</dbReference>
<name>A0A2T5G7V8_HYDSH</name>
<evidence type="ECO:0000256" key="2">
    <source>
        <dbReference type="ARBA" id="ARBA00022490"/>
    </source>
</evidence>
<feature type="binding site" evidence="9">
    <location>
        <position position="219"/>
    </location>
    <ligand>
        <name>cob(II)alamin</name>
        <dbReference type="ChEBI" id="CHEBI:16304"/>
    </ligand>
</feature>
<dbReference type="PANTHER" id="PTHR30002">
    <property type="entry name" value="EPOXYQUEUOSINE REDUCTASE"/>
    <property type="match status" value="1"/>
</dbReference>
<feature type="compositionally biased region" description="Basic and acidic residues" evidence="10">
    <location>
        <begin position="28"/>
        <end position="51"/>
    </location>
</feature>
<dbReference type="Proteomes" id="UP000244180">
    <property type="component" value="Unassembled WGS sequence"/>
</dbReference>
<evidence type="ECO:0000256" key="7">
    <source>
        <dbReference type="ARBA" id="ARBA00023004"/>
    </source>
</evidence>
<feature type="region of interest" description="Disordered" evidence="10">
    <location>
        <begin position="426"/>
        <end position="448"/>
    </location>
</feature>
<dbReference type="Pfam" id="PF13484">
    <property type="entry name" value="Fer4_16"/>
    <property type="match status" value="1"/>
</dbReference>
<feature type="binding site" evidence="9">
    <location>
        <position position="290"/>
    </location>
    <ligand>
        <name>[4Fe-4S] cluster</name>
        <dbReference type="ChEBI" id="CHEBI:49883"/>
        <label>2</label>
    </ligand>
</feature>
<feature type="binding site" evidence="9">
    <location>
        <position position="205"/>
    </location>
    <ligand>
        <name>cob(II)alamin</name>
        <dbReference type="ChEBI" id="CHEBI:16304"/>
    </ligand>
</feature>
<dbReference type="PROSITE" id="PS51379">
    <property type="entry name" value="4FE4S_FER_2"/>
    <property type="match status" value="1"/>
</dbReference>
<keyword evidence="7 9" id="KW-0408">Iron</keyword>
<dbReference type="PANTHER" id="PTHR30002:SF4">
    <property type="entry name" value="EPOXYQUEUOSINE REDUCTASE"/>
    <property type="match status" value="1"/>
</dbReference>
<dbReference type="GO" id="GO:0031419">
    <property type="term" value="F:cobalamin binding"/>
    <property type="evidence" value="ECO:0007669"/>
    <property type="project" value="UniProtKB-KW"/>
</dbReference>
<feature type="binding site" evidence="9">
    <location>
        <position position="347"/>
    </location>
    <ligand>
        <name>tRNA</name>
        <dbReference type="ChEBI" id="CHEBI:17843"/>
    </ligand>
</feature>
<comment type="caution">
    <text evidence="9">Lacks conserved residue(s) required for the propagation of feature annotation.</text>
</comment>
<feature type="binding site" evidence="9">
    <location>
        <position position="264"/>
    </location>
    <ligand>
        <name>[4Fe-4S] cluster</name>
        <dbReference type="ChEBI" id="CHEBI:49883"/>
        <label>2</label>
    </ligand>
</feature>
<comment type="function">
    <text evidence="9">Catalyzes the conversion of epoxyqueuosine (oQ) to queuosine (Q), which is a hypermodified base found in the wobble positions of tRNA(Asp), tRNA(Asn), tRNA(His) and tRNA(Tyr).</text>
</comment>
<dbReference type="InterPro" id="IPR011989">
    <property type="entry name" value="ARM-like"/>
</dbReference>
<dbReference type="RefSeq" id="WP_273000457.1">
    <property type="nucleotide sequence ID" value="NZ_PEBV01000029.1"/>
</dbReference>
<feature type="compositionally biased region" description="Basic and acidic residues" evidence="10">
    <location>
        <begin position="433"/>
        <end position="442"/>
    </location>
</feature>
<comment type="cofactor">
    <cofactor evidence="9">
        <name>cob(II)alamin</name>
        <dbReference type="ChEBI" id="CHEBI:16304"/>
    </cofactor>
</comment>